<evidence type="ECO:0000313" key="5">
    <source>
        <dbReference type="WBParaSite" id="BXY_0061300.1"/>
    </source>
</evidence>
<feature type="compositionally biased region" description="Basic and acidic residues" evidence="1">
    <location>
        <begin position="35"/>
        <end position="51"/>
    </location>
</feature>
<dbReference type="Proteomes" id="UP000659654">
    <property type="component" value="Unassembled WGS sequence"/>
</dbReference>
<organism evidence="3 5">
    <name type="scientific">Bursaphelenchus xylophilus</name>
    <name type="common">Pinewood nematode worm</name>
    <name type="synonym">Aphelenchoides xylophilus</name>
    <dbReference type="NCBI Taxonomy" id="6326"/>
    <lineage>
        <taxon>Eukaryota</taxon>
        <taxon>Metazoa</taxon>
        <taxon>Ecdysozoa</taxon>
        <taxon>Nematoda</taxon>
        <taxon>Chromadorea</taxon>
        <taxon>Rhabditida</taxon>
        <taxon>Tylenchina</taxon>
        <taxon>Tylenchomorpha</taxon>
        <taxon>Aphelenchoidea</taxon>
        <taxon>Aphelenchoididae</taxon>
        <taxon>Bursaphelenchus</taxon>
    </lineage>
</organism>
<name>A0A1I7RIT1_BURXY</name>
<accession>A0A1I7RIT1</accession>
<reference evidence="5" key="1">
    <citation type="submission" date="2016-11" db="UniProtKB">
        <authorList>
            <consortium name="WormBaseParasite"/>
        </authorList>
    </citation>
    <scope>IDENTIFICATION</scope>
</reference>
<keyword evidence="4" id="KW-1185">Reference proteome</keyword>
<sequence>MEAKSERPIVNVRPDAATATNTGIADVDNCNERVSGSERKPSERLAADEESRRENSVVCIVVFEVWVLNDKLSVMLGLGFIVKVKRDRLGVVAVGGQGYRKCTYLATEIHGVGSLSPLGGHQLRFATGLSSP</sequence>
<dbReference type="EMBL" id="CAJFCV020000004">
    <property type="protein sequence ID" value="CAG9119072.1"/>
    <property type="molecule type" value="Genomic_DNA"/>
</dbReference>
<proteinExistence type="predicted"/>
<dbReference type="AlphaFoldDB" id="A0A1I7RIT1"/>
<evidence type="ECO:0000313" key="3">
    <source>
        <dbReference type="Proteomes" id="UP000095284"/>
    </source>
</evidence>
<evidence type="ECO:0000313" key="2">
    <source>
        <dbReference type="EMBL" id="CAD5228463.1"/>
    </source>
</evidence>
<gene>
    <name evidence="2" type="ORF">BXYJ_LOCUS10457</name>
</gene>
<dbReference type="EMBL" id="CAJFDI010000004">
    <property type="protein sequence ID" value="CAD5228463.1"/>
    <property type="molecule type" value="Genomic_DNA"/>
</dbReference>
<reference evidence="2" key="2">
    <citation type="submission" date="2020-09" db="EMBL/GenBank/DDBJ databases">
        <authorList>
            <person name="Kikuchi T."/>
        </authorList>
    </citation>
    <scope>NUCLEOTIDE SEQUENCE</scope>
    <source>
        <strain evidence="2">Ka4C1</strain>
    </source>
</reference>
<feature type="region of interest" description="Disordered" evidence="1">
    <location>
        <begin position="27"/>
        <end position="51"/>
    </location>
</feature>
<dbReference type="WBParaSite" id="BXY_0061300.1">
    <property type="protein sequence ID" value="BXY_0061300.1"/>
    <property type="gene ID" value="BXY_0061300"/>
</dbReference>
<protein>
    <submittedName>
        <fullName evidence="2">(pine wood nematode) hypothetical protein</fullName>
    </submittedName>
</protein>
<evidence type="ECO:0000256" key="1">
    <source>
        <dbReference type="SAM" id="MobiDB-lite"/>
    </source>
</evidence>
<dbReference type="Proteomes" id="UP000095284">
    <property type="component" value="Unplaced"/>
</dbReference>
<dbReference type="Proteomes" id="UP000582659">
    <property type="component" value="Unassembled WGS sequence"/>
</dbReference>
<evidence type="ECO:0000313" key="4">
    <source>
        <dbReference type="Proteomes" id="UP000659654"/>
    </source>
</evidence>